<dbReference type="SUPFAM" id="SSF53807">
    <property type="entry name" value="Helical backbone' metal receptor"/>
    <property type="match status" value="1"/>
</dbReference>
<dbReference type="RefSeq" id="WP_344812021.1">
    <property type="nucleotide sequence ID" value="NZ_BAAAYX010000004.1"/>
</dbReference>
<name>A0ABP7DAL1_9ACTN</name>
<dbReference type="InterPro" id="IPR002491">
    <property type="entry name" value="ABC_transptr_periplasmic_BD"/>
</dbReference>
<keyword evidence="4 5" id="KW-0732">Signal</keyword>
<dbReference type="PROSITE" id="PS51257">
    <property type="entry name" value="PROKAR_LIPOPROTEIN"/>
    <property type="match status" value="1"/>
</dbReference>
<evidence type="ECO:0000313" key="8">
    <source>
        <dbReference type="Proteomes" id="UP001500051"/>
    </source>
</evidence>
<keyword evidence="3" id="KW-0813">Transport</keyword>
<feature type="chain" id="PRO_5045589065" evidence="5">
    <location>
        <begin position="19"/>
        <end position="359"/>
    </location>
</feature>
<evidence type="ECO:0000256" key="4">
    <source>
        <dbReference type="ARBA" id="ARBA00022729"/>
    </source>
</evidence>
<evidence type="ECO:0000256" key="2">
    <source>
        <dbReference type="ARBA" id="ARBA00008814"/>
    </source>
</evidence>
<comment type="similarity">
    <text evidence="2">Belongs to the bacterial solute-binding protein 8 family.</text>
</comment>
<sequence length="359" mass="37387">MNLTRRRLLVTAAGLAAAATGAVGLSGCNASAGSAPAVGAPSAAAGSAEEGAFPVALTHRFGETTIAAEPKRVVCVGLKEQDDLLAVGVVPVGASPWLDFPDGSKILGPWTDEALGSAPVPETLDNTNGIPFEAVAALQPDLILALYAGPTQADYTKLSAIAPTVTFPKEYVDYGIPWDVQAEIVGRAVGRPQAMAARIAASKEAVADAAAANPGFRDQTTMVITPYEGLYVYGSQDPRTRLMYELGLVKPPGFDELFAADTNTFGGNISPEKAEILDVGVLVCFADEGEQQKQIETTLFKSQAVSTEGRTIWLRTGDDATLPFSFLTALSLPYLLKAFVPRVVAAADGDPATSTEQTA</sequence>
<dbReference type="Proteomes" id="UP001500051">
    <property type="component" value="Unassembled WGS sequence"/>
</dbReference>
<gene>
    <name evidence="7" type="ORF">GCM10022204_18310</name>
</gene>
<dbReference type="Gene3D" id="3.40.50.1980">
    <property type="entry name" value="Nitrogenase molybdenum iron protein domain"/>
    <property type="match status" value="2"/>
</dbReference>
<organism evidence="7 8">
    <name type="scientific">Microlunatus aurantiacus</name>
    <dbReference type="NCBI Taxonomy" id="446786"/>
    <lineage>
        <taxon>Bacteria</taxon>
        <taxon>Bacillati</taxon>
        <taxon>Actinomycetota</taxon>
        <taxon>Actinomycetes</taxon>
        <taxon>Propionibacteriales</taxon>
        <taxon>Propionibacteriaceae</taxon>
        <taxon>Microlunatus</taxon>
    </lineage>
</organism>
<reference evidence="8" key="1">
    <citation type="journal article" date="2019" name="Int. J. Syst. Evol. Microbiol.">
        <title>The Global Catalogue of Microorganisms (GCM) 10K type strain sequencing project: providing services to taxonomists for standard genome sequencing and annotation.</title>
        <authorList>
            <consortium name="The Broad Institute Genomics Platform"/>
            <consortium name="The Broad Institute Genome Sequencing Center for Infectious Disease"/>
            <person name="Wu L."/>
            <person name="Ma J."/>
        </authorList>
    </citation>
    <scope>NUCLEOTIDE SEQUENCE [LARGE SCALE GENOMIC DNA]</scope>
    <source>
        <strain evidence="8">JCM 16548</strain>
    </source>
</reference>
<dbReference type="PANTHER" id="PTHR30532:SF24">
    <property type="entry name" value="FERRIC ENTEROBACTIN-BINDING PERIPLASMIC PROTEIN FEPB"/>
    <property type="match status" value="1"/>
</dbReference>
<evidence type="ECO:0000256" key="1">
    <source>
        <dbReference type="ARBA" id="ARBA00004196"/>
    </source>
</evidence>
<evidence type="ECO:0000313" key="7">
    <source>
        <dbReference type="EMBL" id="GAA3701789.1"/>
    </source>
</evidence>
<feature type="domain" description="Fe/B12 periplasmic-binding" evidence="6">
    <location>
        <begin position="72"/>
        <end position="347"/>
    </location>
</feature>
<dbReference type="EMBL" id="BAAAYX010000004">
    <property type="protein sequence ID" value="GAA3701789.1"/>
    <property type="molecule type" value="Genomic_DNA"/>
</dbReference>
<evidence type="ECO:0000256" key="5">
    <source>
        <dbReference type="SAM" id="SignalP"/>
    </source>
</evidence>
<evidence type="ECO:0000256" key="3">
    <source>
        <dbReference type="ARBA" id="ARBA00022448"/>
    </source>
</evidence>
<dbReference type="InterPro" id="IPR006311">
    <property type="entry name" value="TAT_signal"/>
</dbReference>
<dbReference type="InterPro" id="IPR051313">
    <property type="entry name" value="Bact_iron-sidero_bind"/>
</dbReference>
<keyword evidence="8" id="KW-1185">Reference proteome</keyword>
<evidence type="ECO:0000259" key="6">
    <source>
        <dbReference type="PROSITE" id="PS50983"/>
    </source>
</evidence>
<dbReference type="PROSITE" id="PS50983">
    <property type="entry name" value="FE_B12_PBP"/>
    <property type="match status" value="1"/>
</dbReference>
<protein>
    <submittedName>
        <fullName evidence="7">Iron-siderophore ABC transporter substrate-binding protein</fullName>
    </submittedName>
</protein>
<comment type="subcellular location">
    <subcellularLocation>
        <location evidence="1">Cell envelope</location>
    </subcellularLocation>
</comment>
<dbReference type="PANTHER" id="PTHR30532">
    <property type="entry name" value="IRON III DICITRATE-BINDING PERIPLASMIC PROTEIN"/>
    <property type="match status" value="1"/>
</dbReference>
<proteinExistence type="inferred from homology"/>
<dbReference type="PROSITE" id="PS51318">
    <property type="entry name" value="TAT"/>
    <property type="match status" value="1"/>
</dbReference>
<comment type="caution">
    <text evidence="7">The sequence shown here is derived from an EMBL/GenBank/DDBJ whole genome shotgun (WGS) entry which is preliminary data.</text>
</comment>
<feature type="signal peptide" evidence="5">
    <location>
        <begin position="1"/>
        <end position="18"/>
    </location>
</feature>
<dbReference type="Pfam" id="PF01497">
    <property type="entry name" value="Peripla_BP_2"/>
    <property type="match status" value="1"/>
</dbReference>
<accession>A0ABP7DAL1</accession>